<dbReference type="Proteomes" id="UP000469949">
    <property type="component" value="Unassembled WGS sequence"/>
</dbReference>
<reference evidence="1 2" key="1">
    <citation type="submission" date="2019-10" db="EMBL/GenBank/DDBJ databases">
        <title>Draft Genome Sequence of the Caffeine Degrading Methylotroph Methylorubrum populi PINKEL.</title>
        <authorList>
            <person name="Dawson S.C."/>
            <person name="Zhang X."/>
            <person name="Wright M.E."/>
            <person name="Sharma G."/>
            <person name="Langner J.T."/>
            <person name="Ditty J.L."/>
            <person name="Subuyuj G.A."/>
        </authorList>
    </citation>
    <scope>NUCLEOTIDE SEQUENCE [LARGE SCALE GENOMIC DNA]</scope>
    <source>
        <strain evidence="1 2">Pinkel</strain>
    </source>
</reference>
<sequence length="75" mass="8291">MTDLLDKVITAARNLPPEVQDAIARMVLSYAGEGEAVYRFTPEEEAEQDEADAAEARGDFATDEEVRAIWAKYGL</sequence>
<dbReference type="AlphaFoldDB" id="A0A833MZV5"/>
<accession>A0A833MZV5</accession>
<name>A0A833MZV5_9HYPH</name>
<dbReference type="EMBL" id="WEKV01000018">
    <property type="protein sequence ID" value="KAB7782985.1"/>
    <property type="molecule type" value="Genomic_DNA"/>
</dbReference>
<organism evidence="1 2">
    <name type="scientific">Methylorubrum populi</name>
    <dbReference type="NCBI Taxonomy" id="223967"/>
    <lineage>
        <taxon>Bacteria</taxon>
        <taxon>Pseudomonadati</taxon>
        <taxon>Pseudomonadota</taxon>
        <taxon>Alphaproteobacteria</taxon>
        <taxon>Hyphomicrobiales</taxon>
        <taxon>Methylobacteriaceae</taxon>
        <taxon>Methylorubrum</taxon>
    </lineage>
</organism>
<comment type="caution">
    <text evidence="1">The sequence shown here is derived from an EMBL/GenBank/DDBJ whole genome shotgun (WGS) entry which is preliminary data.</text>
</comment>
<evidence type="ECO:0000313" key="2">
    <source>
        <dbReference type="Proteomes" id="UP000469949"/>
    </source>
</evidence>
<gene>
    <name evidence="1" type="ORF">F8B43_4279</name>
</gene>
<evidence type="ECO:0000313" key="1">
    <source>
        <dbReference type="EMBL" id="KAB7782985.1"/>
    </source>
</evidence>
<protein>
    <recommendedName>
        <fullName evidence="3">Addiction module component</fullName>
    </recommendedName>
</protein>
<dbReference type="RefSeq" id="WP_152278303.1">
    <property type="nucleotide sequence ID" value="NZ_WEKV01000018.1"/>
</dbReference>
<evidence type="ECO:0008006" key="3">
    <source>
        <dbReference type="Google" id="ProtNLM"/>
    </source>
</evidence>
<proteinExistence type="predicted"/>